<proteinExistence type="inferred from homology"/>
<dbReference type="Pfam" id="PF02575">
    <property type="entry name" value="YbaB_DNA_bd"/>
    <property type="match status" value="1"/>
</dbReference>
<evidence type="ECO:0000256" key="2">
    <source>
        <dbReference type="HAMAP-Rule" id="MF_00274"/>
    </source>
</evidence>
<dbReference type="SUPFAM" id="SSF82607">
    <property type="entry name" value="YbaB-like"/>
    <property type="match status" value="1"/>
</dbReference>
<dbReference type="PANTHER" id="PTHR33449">
    <property type="entry name" value="NUCLEOID-ASSOCIATED PROTEIN YBAB"/>
    <property type="match status" value="1"/>
</dbReference>
<evidence type="ECO:0000256" key="1">
    <source>
        <dbReference type="ARBA" id="ARBA00023125"/>
    </source>
</evidence>
<organism evidence="4 5">
    <name type="scientific">Mariprofundus ferrooxydans PV-1</name>
    <dbReference type="NCBI Taxonomy" id="314345"/>
    <lineage>
        <taxon>Bacteria</taxon>
        <taxon>Pseudomonadati</taxon>
        <taxon>Pseudomonadota</taxon>
        <taxon>Candidatius Mariprofundia</taxon>
        <taxon>Mariprofundales</taxon>
        <taxon>Mariprofundaceae</taxon>
        <taxon>Mariprofundus</taxon>
    </lineage>
</organism>
<comment type="subunit">
    <text evidence="2">Homodimer.</text>
</comment>
<sequence>MMNIGKMMQQAKKMQENMKLMQAELAAMEVSGEAGGGMVQVLMGGDKIVRKVEIDPSLWAEQDKALIEDLVAAAFNHASQKAEELAKEKQQGLMAGMPLPPGFSL</sequence>
<dbReference type="GO" id="GO:0003677">
    <property type="term" value="F:DNA binding"/>
    <property type="evidence" value="ECO:0007669"/>
    <property type="project" value="UniProtKB-UniRule"/>
</dbReference>
<protein>
    <recommendedName>
        <fullName evidence="2">Nucleoid-associated protein SPV1_00582</fullName>
    </recommendedName>
</protein>
<accession>Q0EXX2</accession>
<keyword evidence="5" id="KW-1185">Reference proteome</keyword>
<dbReference type="PIRSF" id="PIRSF004555">
    <property type="entry name" value="UCP004555"/>
    <property type="match status" value="1"/>
</dbReference>
<comment type="subcellular location">
    <subcellularLocation>
        <location evidence="2">Cytoplasm</location>
        <location evidence="2">Nucleoid</location>
    </subcellularLocation>
</comment>
<dbReference type="HAMAP" id="MF_00274">
    <property type="entry name" value="DNA_YbaB_EbfC"/>
    <property type="match status" value="1"/>
</dbReference>
<dbReference type="HOGENOM" id="CLU_140930_0_0_0"/>
<feature type="coiled-coil region" evidence="3">
    <location>
        <begin position="4"/>
        <end position="31"/>
    </location>
</feature>
<comment type="caution">
    <text evidence="4">The sequence shown here is derived from an EMBL/GenBank/DDBJ whole genome shotgun (WGS) entry which is preliminary data.</text>
</comment>
<evidence type="ECO:0000313" key="4">
    <source>
        <dbReference type="EMBL" id="EAU54080.1"/>
    </source>
</evidence>
<dbReference type="GO" id="GO:0005829">
    <property type="term" value="C:cytosol"/>
    <property type="evidence" value="ECO:0007669"/>
    <property type="project" value="TreeGrafter"/>
</dbReference>
<dbReference type="eggNOG" id="COG0718">
    <property type="taxonomic scope" value="Bacteria"/>
</dbReference>
<reference evidence="4 5" key="1">
    <citation type="submission" date="2006-09" db="EMBL/GenBank/DDBJ databases">
        <authorList>
            <person name="Emerson D."/>
            <person name="Ferriera S."/>
            <person name="Johnson J."/>
            <person name="Kravitz S."/>
            <person name="Halpern A."/>
            <person name="Remington K."/>
            <person name="Beeson K."/>
            <person name="Tran B."/>
            <person name="Rogers Y.-H."/>
            <person name="Friedman R."/>
            <person name="Venter J.C."/>
        </authorList>
    </citation>
    <scope>NUCLEOTIDE SEQUENCE [LARGE SCALE GENOMIC DNA]</scope>
    <source>
        <strain evidence="4 5">PV-1</strain>
    </source>
</reference>
<evidence type="ECO:0000313" key="5">
    <source>
        <dbReference type="Proteomes" id="UP000005297"/>
    </source>
</evidence>
<comment type="similarity">
    <text evidence="2">Belongs to the YbaB/EbfC family.</text>
</comment>
<dbReference type="GO" id="GO:0043590">
    <property type="term" value="C:bacterial nucleoid"/>
    <property type="evidence" value="ECO:0007669"/>
    <property type="project" value="UniProtKB-UniRule"/>
</dbReference>
<dbReference type="InterPro" id="IPR004401">
    <property type="entry name" value="YbaB/EbfC"/>
</dbReference>
<dbReference type="InParanoid" id="Q0EXX2"/>
<dbReference type="EMBL" id="AATS01000012">
    <property type="protein sequence ID" value="EAU54080.1"/>
    <property type="molecule type" value="Genomic_DNA"/>
</dbReference>
<dbReference type="FunCoup" id="Q0EXX2">
    <property type="interactions" value="400"/>
</dbReference>
<keyword evidence="2" id="KW-0963">Cytoplasm</keyword>
<name>Q0EXX2_9PROT</name>
<dbReference type="STRING" id="314344.AL013_00690"/>
<gene>
    <name evidence="4" type="ORF">SPV1_00582</name>
</gene>
<comment type="function">
    <text evidence="2">Binds to DNA and alters its conformation. May be involved in regulation of gene expression, nucleoid organization and DNA protection.</text>
</comment>
<dbReference type="PANTHER" id="PTHR33449:SF1">
    <property type="entry name" value="NUCLEOID-ASSOCIATED PROTEIN YBAB"/>
    <property type="match status" value="1"/>
</dbReference>
<dbReference type="AlphaFoldDB" id="Q0EXX2"/>
<dbReference type="Proteomes" id="UP000005297">
    <property type="component" value="Unassembled WGS sequence"/>
</dbReference>
<dbReference type="Gene3D" id="3.30.1310.10">
    <property type="entry name" value="Nucleoid-associated protein YbaB-like domain"/>
    <property type="match status" value="1"/>
</dbReference>
<evidence type="ECO:0000256" key="3">
    <source>
        <dbReference type="SAM" id="Coils"/>
    </source>
</evidence>
<dbReference type="NCBIfam" id="TIGR00103">
    <property type="entry name" value="DNA_YbaB_EbfC"/>
    <property type="match status" value="1"/>
</dbReference>
<keyword evidence="1 2" id="KW-0238">DNA-binding</keyword>
<keyword evidence="3" id="KW-0175">Coiled coil</keyword>
<dbReference type="InterPro" id="IPR036894">
    <property type="entry name" value="YbaB-like_sf"/>
</dbReference>